<dbReference type="PROSITE" id="PS00542">
    <property type="entry name" value="COMPLEX1_30K"/>
    <property type="match status" value="1"/>
</dbReference>
<feature type="domain" description="NADH:ubiquinone oxidoreductase 30kDa subunit" evidence="6">
    <location>
        <begin position="34"/>
        <end position="153"/>
    </location>
</feature>
<dbReference type="InterPro" id="IPR020396">
    <property type="entry name" value="NADH_UbQ_OxRdtase_CS"/>
</dbReference>
<dbReference type="GO" id="GO:0008137">
    <property type="term" value="F:NADH dehydrogenase (ubiquinone) activity"/>
    <property type="evidence" value="ECO:0007669"/>
    <property type="project" value="InterPro"/>
</dbReference>
<dbReference type="PANTHER" id="PTHR10884">
    <property type="entry name" value="NADH DEHYDROGENASE UBIQUINONE IRON-SULFUR PROTEIN 3"/>
    <property type="match status" value="1"/>
</dbReference>
<proteinExistence type="inferred from homology"/>
<keyword evidence="3" id="KW-0830">Ubiquinone</keyword>
<dbReference type="KEGG" id="gog:C1280_19710"/>
<dbReference type="Proteomes" id="UP000245802">
    <property type="component" value="Chromosome"/>
</dbReference>
<evidence type="ECO:0000313" key="7">
    <source>
        <dbReference type="EMBL" id="AWM38989.1"/>
    </source>
</evidence>
<keyword evidence="8" id="KW-1185">Reference proteome</keyword>
<reference evidence="7 8" key="1">
    <citation type="submission" date="2018-01" db="EMBL/GenBank/DDBJ databases">
        <title>G. obscuriglobus.</title>
        <authorList>
            <person name="Franke J."/>
            <person name="Blomberg W."/>
            <person name="Selmecki A."/>
        </authorList>
    </citation>
    <scope>NUCLEOTIDE SEQUENCE [LARGE SCALE GENOMIC DNA]</scope>
    <source>
        <strain evidence="7 8">DSM 5831</strain>
    </source>
</reference>
<dbReference type="NCBIfam" id="TIGR01961">
    <property type="entry name" value="NuoC_fam"/>
    <property type="match status" value="1"/>
</dbReference>
<evidence type="ECO:0000256" key="2">
    <source>
        <dbReference type="ARBA" id="ARBA00022448"/>
    </source>
</evidence>
<comment type="function">
    <text evidence="3">NDH-1 shuttles electrons from NADH, via FMN and iron-sulfur (Fe-S) centers, to quinones in the respiratory chain. The immediate electron acceptor for the enzyme in this species is believed to be ubiquinone. Couples the redox reaction to proton translocation (for every two electrons transferred, four hydrogen ions are translocated across the cytoplasmic membrane), and thus conserves the redox energy in a proton gradient.</text>
</comment>
<name>A0A2Z3GWZ8_9BACT</name>
<organism evidence="7 8">
    <name type="scientific">Gemmata obscuriglobus</name>
    <dbReference type="NCBI Taxonomy" id="114"/>
    <lineage>
        <taxon>Bacteria</taxon>
        <taxon>Pseudomonadati</taxon>
        <taxon>Planctomycetota</taxon>
        <taxon>Planctomycetia</taxon>
        <taxon>Gemmatales</taxon>
        <taxon>Gemmataceae</taxon>
        <taxon>Gemmata</taxon>
    </lineage>
</organism>
<protein>
    <recommendedName>
        <fullName evidence="3">NADH-quinone oxidoreductase subunit C</fullName>
        <ecNumber evidence="3">7.1.1.-</ecNumber>
    </recommendedName>
    <alternativeName>
        <fullName evidence="3">NADH dehydrogenase I subunit C</fullName>
    </alternativeName>
    <alternativeName>
        <fullName evidence="3">NDH-1 subunit C</fullName>
    </alternativeName>
</protein>
<dbReference type="AlphaFoldDB" id="A0A2Z3GWZ8"/>
<keyword evidence="3" id="KW-0472">Membrane</keyword>
<dbReference type="InterPro" id="IPR037232">
    <property type="entry name" value="NADH_quin_OxRdtase_su_C/D-like"/>
</dbReference>
<dbReference type="InterPro" id="IPR010218">
    <property type="entry name" value="NADH_DH_suC"/>
</dbReference>
<keyword evidence="3 4" id="KW-1278">Translocase</keyword>
<evidence type="ECO:0000256" key="4">
    <source>
        <dbReference type="RuleBase" id="RU003456"/>
    </source>
</evidence>
<dbReference type="HAMAP" id="MF_01357">
    <property type="entry name" value="NDH1_NuoC"/>
    <property type="match status" value="1"/>
</dbReference>
<keyword evidence="3" id="KW-1003">Cell membrane</keyword>
<accession>A0A2Z3GWZ8</accession>
<evidence type="ECO:0000256" key="1">
    <source>
        <dbReference type="ARBA" id="ARBA00007569"/>
    </source>
</evidence>
<dbReference type="GO" id="GO:0005886">
    <property type="term" value="C:plasma membrane"/>
    <property type="evidence" value="ECO:0007669"/>
    <property type="project" value="UniProtKB-SubCell"/>
</dbReference>
<dbReference type="OrthoDB" id="9803286at2"/>
<comment type="subcellular location">
    <subcellularLocation>
        <location evidence="3">Cell membrane</location>
        <topology evidence="3">Peripheral membrane protein</topology>
        <orientation evidence="3">Cytoplasmic side</orientation>
    </subcellularLocation>
</comment>
<gene>
    <name evidence="3" type="primary">nuoC</name>
    <name evidence="7" type="ORF">C1280_19710</name>
</gene>
<dbReference type="Pfam" id="PF00329">
    <property type="entry name" value="Complex1_30kDa"/>
    <property type="match status" value="1"/>
</dbReference>
<evidence type="ECO:0000259" key="6">
    <source>
        <dbReference type="Pfam" id="PF00329"/>
    </source>
</evidence>
<dbReference type="GO" id="GO:0048038">
    <property type="term" value="F:quinone binding"/>
    <property type="evidence" value="ECO:0007669"/>
    <property type="project" value="UniProtKB-KW"/>
</dbReference>
<comment type="similarity">
    <text evidence="1 3 4">Belongs to the complex I 30 kDa subunit family.</text>
</comment>
<dbReference type="EMBL" id="CP025958">
    <property type="protein sequence ID" value="AWM38989.1"/>
    <property type="molecule type" value="Genomic_DNA"/>
</dbReference>
<dbReference type="SUPFAM" id="SSF143243">
    <property type="entry name" value="Nqo5-like"/>
    <property type="match status" value="1"/>
</dbReference>
<dbReference type="EC" id="7.1.1.-" evidence="3"/>
<dbReference type="GO" id="GO:0050136">
    <property type="term" value="F:NADH dehydrogenase (quinone) (non-electrogenic) activity"/>
    <property type="evidence" value="ECO:0007669"/>
    <property type="project" value="UniProtKB-UniRule"/>
</dbReference>
<evidence type="ECO:0000256" key="5">
    <source>
        <dbReference type="RuleBase" id="RU003582"/>
    </source>
</evidence>
<dbReference type="InterPro" id="IPR001268">
    <property type="entry name" value="NADH_UbQ_OxRdtase_30kDa_su"/>
</dbReference>
<keyword evidence="3 4" id="KW-0520">NAD</keyword>
<evidence type="ECO:0000313" key="8">
    <source>
        <dbReference type="Proteomes" id="UP000245802"/>
    </source>
</evidence>
<keyword evidence="3 5" id="KW-0874">Quinone</keyword>
<keyword evidence="2 3" id="KW-0813">Transport</keyword>
<evidence type="ECO:0000256" key="3">
    <source>
        <dbReference type="HAMAP-Rule" id="MF_01357"/>
    </source>
</evidence>
<comment type="catalytic activity">
    <reaction evidence="3 5">
        <text>a quinone + NADH + 5 H(+)(in) = a quinol + NAD(+) + 4 H(+)(out)</text>
        <dbReference type="Rhea" id="RHEA:57888"/>
        <dbReference type="ChEBI" id="CHEBI:15378"/>
        <dbReference type="ChEBI" id="CHEBI:24646"/>
        <dbReference type="ChEBI" id="CHEBI:57540"/>
        <dbReference type="ChEBI" id="CHEBI:57945"/>
        <dbReference type="ChEBI" id="CHEBI:132124"/>
    </reaction>
</comment>
<dbReference type="PANTHER" id="PTHR10884:SF14">
    <property type="entry name" value="NADH DEHYDROGENASE [UBIQUINONE] IRON-SULFUR PROTEIN 3, MITOCHONDRIAL"/>
    <property type="match status" value="1"/>
</dbReference>
<comment type="subunit">
    <text evidence="3">NDH-1 is composed of 14 different subunits. Subunits NuoB, C, D, E, F, and G constitute the peripheral sector of the complex.</text>
</comment>
<sequence length="167" mass="18993">MPYLDTLNAKFAGAFTTSSFRDNQRVLVDAEQAPKVLFALLKCLKEECGFDFLTDIGGVDYLGYAGATDRYCVVYGLTNLATGERVWVKAFANDPEPELPSVVELWKGADWMEREVYDMYGVRFPGHPDHRRILMPSEYTGHPLRKDYPLRGYGERHNFPTVTRADS</sequence>
<dbReference type="Gene3D" id="3.30.460.80">
    <property type="entry name" value="NADH:ubiquinone oxidoreductase, 30kDa subunit"/>
    <property type="match status" value="1"/>
</dbReference>